<dbReference type="Proteomes" id="UP000238701">
    <property type="component" value="Unassembled WGS sequence"/>
</dbReference>
<dbReference type="OrthoDB" id="118502at2"/>
<feature type="compositionally biased region" description="Low complexity" evidence="1">
    <location>
        <begin position="23"/>
        <end position="43"/>
    </location>
</feature>
<dbReference type="SUPFAM" id="SSF103088">
    <property type="entry name" value="OmpA-like"/>
    <property type="match status" value="1"/>
</dbReference>
<reference evidence="5" key="1">
    <citation type="submission" date="2018-02" db="EMBL/GenBank/DDBJ databases">
        <authorList>
            <person name="Hausmann B."/>
        </authorList>
    </citation>
    <scope>NUCLEOTIDE SEQUENCE [LARGE SCALE GENOMIC DNA]</scope>
    <source>
        <strain evidence="5">Peat soil MAG SbA1</strain>
    </source>
</reference>
<keyword evidence="2" id="KW-0732">Signal</keyword>
<evidence type="ECO:0000259" key="3">
    <source>
        <dbReference type="Pfam" id="PF00691"/>
    </source>
</evidence>
<evidence type="ECO:0000313" key="5">
    <source>
        <dbReference type="Proteomes" id="UP000238701"/>
    </source>
</evidence>
<evidence type="ECO:0000256" key="2">
    <source>
        <dbReference type="SAM" id="SignalP"/>
    </source>
</evidence>
<feature type="domain" description="OmpA-like" evidence="3">
    <location>
        <begin position="162"/>
        <end position="252"/>
    </location>
</feature>
<feature type="chain" id="PRO_5015656034" evidence="2">
    <location>
        <begin position="22"/>
        <end position="274"/>
    </location>
</feature>
<feature type="signal peptide" evidence="2">
    <location>
        <begin position="1"/>
        <end position="21"/>
    </location>
</feature>
<dbReference type="AlphaFoldDB" id="A0A2U3KJB3"/>
<name>A0A2U3KJB3_9BACT</name>
<accession>A0A2U3KJB3</accession>
<organism evidence="4 5">
    <name type="scientific">Candidatus Sulfotelmatobacter kueseliae</name>
    <dbReference type="NCBI Taxonomy" id="2042962"/>
    <lineage>
        <taxon>Bacteria</taxon>
        <taxon>Pseudomonadati</taxon>
        <taxon>Acidobacteriota</taxon>
        <taxon>Terriglobia</taxon>
        <taxon>Terriglobales</taxon>
        <taxon>Candidatus Korobacteraceae</taxon>
        <taxon>Candidatus Sulfotelmatobacter</taxon>
    </lineage>
</organism>
<gene>
    <name evidence="4" type="ORF">SBA1_290094</name>
</gene>
<proteinExistence type="predicted"/>
<dbReference type="Pfam" id="PF00691">
    <property type="entry name" value="OmpA"/>
    <property type="match status" value="1"/>
</dbReference>
<protein>
    <submittedName>
        <fullName evidence="4">Outer membrane protein, OmpA/MotB family</fullName>
    </submittedName>
</protein>
<evidence type="ECO:0000313" key="4">
    <source>
        <dbReference type="EMBL" id="SPF39733.1"/>
    </source>
</evidence>
<dbReference type="Gene3D" id="3.30.1330.60">
    <property type="entry name" value="OmpA-like domain"/>
    <property type="match status" value="1"/>
</dbReference>
<sequence>MKHRLLIALPLAAVLAVPVLAQTTSSNPSQPAATPATSTDTATGKAPLALPSREGFWGRINPFARKNYVKRQTEPIRDRVNELDELTSANSKAIRDTDARAQAGIKLASDKADQADQHALDAGNKATMAQQTAQQATTRVQTVETVVSNIDQYKAQNQTEIRFRPGQTTLSQTAKDAIDQMATTVKGQHGYIFEVQGFSSGKGQTAITNSQKMAESVVRYLVLNHEIPVYRIYLVGMGNAPSADEAAAKTKRVSGGRVEISLLKNDLEQLASTK</sequence>
<dbReference type="InterPro" id="IPR036737">
    <property type="entry name" value="OmpA-like_sf"/>
</dbReference>
<dbReference type="InterPro" id="IPR006665">
    <property type="entry name" value="OmpA-like"/>
</dbReference>
<feature type="region of interest" description="Disordered" evidence="1">
    <location>
        <begin position="23"/>
        <end position="50"/>
    </location>
</feature>
<evidence type="ECO:0000256" key="1">
    <source>
        <dbReference type="SAM" id="MobiDB-lite"/>
    </source>
</evidence>
<dbReference type="EMBL" id="OMOD01000121">
    <property type="protein sequence ID" value="SPF39733.1"/>
    <property type="molecule type" value="Genomic_DNA"/>
</dbReference>